<dbReference type="RefSeq" id="XP_028868940.1">
    <property type="nucleotide sequence ID" value="XM_029013107.1"/>
</dbReference>
<feature type="compositionally biased region" description="Basic and acidic residues" evidence="1">
    <location>
        <begin position="285"/>
        <end position="299"/>
    </location>
</feature>
<name>A0A2H6KI80_9APIC</name>
<gene>
    <name evidence="2" type="ORF">BOVATA_041900</name>
</gene>
<accession>A0A2H6KI80</accession>
<evidence type="ECO:0000313" key="2">
    <source>
        <dbReference type="EMBL" id="GBE62697.1"/>
    </source>
</evidence>
<evidence type="ECO:0000256" key="1">
    <source>
        <dbReference type="SAM" id="MobiDB-lite"/>
    </source>
</evidence>
<dbReference type="GeneID" id="39876467"/>
<feature type="compositionally biased region" description="Acidic residues" evidence="1">
    <location>
        <begin position="300"/>
        <end position="316"/>
    </location>
</feature>
<dbReference type="Proteomes" id="UP000236319">
    <property type="component" value="Unassembled WGS sequence"/>
</dbReference>
<sequence>MVYTSLTDVPSNLREGIDWLMALKGTDAEKNLGAMGDAIYRLFDGDTVGSNVVATLKKIKRTSKKFLKGQGLKDQWFVKELLQRLDQPLNKKPVVLAETLGFVEESDYENVVEARGVRPENIAKCLGKVVDSCEKFVDGIKTSGRYGSSYSSKATWDASCAKDPEACAVVLVGIAPMLYAGLSSLQIASEIAVRKGSNSVAEKRLGDILKAVGYDKLKLNSSVSISDILKAMEAVDVHILTTLYDLAGFWALYGTNIAGNLEVEQSTGVAQSGGPEGPVEPVGPGKRERPEKRGRGFEDERFEDERFEGEEHEDSVEPVKPVQSAEGEEEEQSMEPVEPVKEE</sequence>
<dbReference type="EMBL" id="BDSA01000006">
    <property type="protein sequence ID" value="GBE62697.1"/>
    <property type="molecule type" value="Genomic_DNA"/>
</dbReference>
<proteinExistence type="predicted"/>
<protein>
    <submittedName>
        <fullName evidence="2">Uncharacterized protein</fullName>
    </submittedName>
</protein>
<evidence type="ECO:0000313" key="3">
    <source>
        <dbReference type="Proteomes" id="UP000236319"/>
    </source>
</evidence>
<feature type="region of interest" description="Disordered" evidence="1">
    <location>
        <begin position="266"/>
        <end position="343"/>
    </location>
</feature>
<keyword evidence="3" id="KW-1185">Reference proteome</keyword>
<dbReference type="AlphaFoldDB" id="A0A2H6KI80"/>
<dbReference type="VEuPathDB" id="PiroplasmaDB:BOVATA_041900"/>
<organism evidence="2 3">
    <name type="scientific">Babesia ovata</name>
    <dbReference type="NCBI Taxonomy" id="189622"/>
    <lineage>
        <taxon>Eukaryota</taxon>
        <taxon>Sar</taxon>
        <taxon>Alveolata</taxon>
        <taxon>Apicomplexa</taxon>
        <taxon>Aconoidasida</taxon>
        <taxon>Piroplasmida</taxon>
        <taxon>Babesiidae</taxon>
        <taxon>Babesia</taxon>
    </lineage>
</organism>
<reference evidence="2 3" key="1">
    <citation type="journal article" date="2017" name="BMC Genomics">
        <title>Whole-genome assembly of Babesia ovata and comparative genomics between closely related pathogens.</title>
        <authorList>
            <person name="Yamagishi J."/>
            <person name="Asada M."/>
            <person name="Hakimi H."/>
            <person name="Tanaka T.Q."/>
            <person name="Sugimoto C."/>
            <person name="Kawazu S."/>
        </authorList>
    </citation>
    <scope>NUCLEOTIDE SEQUENCE [LARGE SCALE GENOMIC DNA]</scope>
    <source>
        <strain evidence="2 3">Miyake</strain>
    </source>
</reference>
<comment type="caution">
    <text evidence="2">The sequence shown here is derived from an EMBL/GenBank/DDBJ whole genome shotgun (WGS) entry which is preliminary data.</text>
</comment>